<evidence type="ECO:0000256" key="3">
    <source>
        <dbReference type="ARBA" id="ARBA00022989"/>
    </source>
</evidence>
<dbReference type="SMART" id="SM00752">
    <property type="entry name" value="HTTM"/>
    <property type="match status" value="1"/>
</dbReference>
<name>A0ABU3A7I0_9FLAO</name>
<dbReference type="InterPro" id="IPR053934">
    <property type="entry name" value="HTTM_dom"/>
</dbReference>
<keyword evidence="10" id="KW-1185">Reference proteome</keyword>
<proteinExistence type="predicted"/>
<dbReference type="InterPro" id="IPR007782">
    <property type="entry name" value="VKG_COase"/>
</dbReference>
<feature type="transmembrane region" description="Helical" evidence="7">
    <location>
        <begin position="149"/>
        <end position="167"/>
    </location>
</feature>
<evidence type="ECO:0000256" key="2">
    <source>
        <dbReference type="ARBA" id="ARBA00022692"/>
    </source>
</evidence>
<evidence type="ECO:0000259" key="8">
    <source>
        <dbReference type="SMART" id="SM00752"/>
    </source>
</evidence>
<reference evidence="9 10" key="1">
    <citation type="submission" date="2023-09" db="EMBL/GenBank/DDBJ databases">
        <authorList>
            <person name="Rey-Velasco X."/>
        </authorList>
    </citation>
    <scope>NUCLEOTIDE SEQUENCE [LARGE SCALE GENOMIC DNA]</scope>
    <source>
        <strain evidence="9 10">F388</strain>
    </source>
</reference>
<dbReference type="Pfam" id="PF05090">
    <property type="entry name" value="HTTM"/>
    <property type="match status" value="1"/>
</dbReference>
<dbReference type="Proteomes" id="UP001255246">
    <property type="component" value="Unassembled WGS sequence"/>
</dbReference>
<dbReference type="RefSeq" id="WP_311349419.1">
    <property type="nucleotide sequence ID" value="NZ_JAVRHR010000001.1"/>
</dbReference>
<evidence type="ECO:0000256" key="5">
    <source>
        <dbReference type="ARBA" id="ARBA00023157"/>
    </source>
</evidence>
<feature type="transmembrane region" description="Helical" evidence="7">
    <location>
        <begin position="235"/>
        <end position="262"/>
    </location>
</feature>
<keyword evidence="2 7" id="KW-0812">Transmembrane</keyword>
<feature type="transmembrane region" description="Helical" evidence="7">
    <location>
        <begin position="20"/>
        <end position="39"/>
    </location>
</feature>
<feature type="transmembrane region" description="Helical" evidence="7">
    <location>
        <begin position="110"/>
        <end position="128"/>
    </location>
</feature>
<evidence type="ECO:0000256" key="7">
    <source>
        <dbReference type="SAM" id="Phobius"/>
    </source>
</evidence>
<evidence type="ECO:0000256" key="4">
    <source>
        <dbReference type="ARBA" id="ARBA00023136"/>
    </source>
</evidence>
<dbReference type="EMBL" id="JAVRHR010000001">
    <property type="protein sequence ID" value="MDT0605853.1"/>
    <property type="molecule type" value="Genomic_DNA"/>
</dbReference>
<keyword evidence="3 7" id="KW-1133">Transmembrane helix</keyword>
<protein>
    <submittedName>
        <fullName evidence="9">HTTM domain-containing protein</fullName>
    </submittedName>
</protein>
<keyword evidence="6" id="KW-0456">Lyase</keyword>
<comment type="caution">
    <text evidence="9">The sequence shown here is derived from an EMBL/GenBank/DDBJ whole genome shotgun (WGS) entry which is preliminary data.</text>
</comment>
<gene>
    <name evidence="9" type="ORF">RM706_02375</name>
</gene>
<sequence length="438" mass="51742">MIKQFLFKRIDNAQLLVFRVFYGLLVCAECFGAIGTGWVRRTFIEPKFTFNFIGFEFLQPLPGNGMYIYFFVMGILGVLITIGYKYRFSAFTFAFMWAGVYLMQKTSYNNHYYLLMLLAFIMGFFPANKNLSVDAYLNPKLKSDSMFNYFRWIIITQLFIVYTYASIAKIYGDWLDFSIIDILMRGKKDYFLIGEFLQEKWVHKIIGSFGIIFDLLVVPALLWKPTRKIAFILSIFFHLFNSFVFQIGIFPYLSLAFCLFFFPPQTIRNIFLKKKTVSIPKAINLPKNHQWVLSALSIYFVVQLLLPLRHHTFVDDVLWTEEGHRLSWRMMLRSRSGTIRYRVVNKETKKTTQINLDDYLTKKQRRKVSCYPDFAWQFAQHLKKEYREKGEDISVFVTSKAKVNKGKYQPFIDPKTDLAAVPWKHLSHNNWILPQGKE</sequence>
<dbReference type="InterPro" id="IPR053935">
    <property type="entry name" value="VKGC_lumenal_dom"/>
</dbReference>
<organism evidence="9 10">
    <name type="scientific">Croceitalea rosinachiae</name>
    <dbReference type="NCBI Taxonomy" id="3075596"/>
    <lineage>
        <taxon>Bacteria</taxon>
        <taxon>Pseudomonadati</taxon>
        <taxon>Bacteroidota</taxon>
        <taxon>Flavobacteriia</taxon>
        <taxon>Flavobacteriales</taxon>
        <taxon>Flavobacteriaceae</taxon>
        <taxon>Croceitalea</taxon>
    </lineage>
</organism>
<evidence type="ECO:0000313" key="10">
    <source>
        <dbReference type="Proteomes" id="UP001255246"/>
    </source>
</evidence>
<dbReference type="PANTHER" id="PTHR12639">
    <property type="entry name" value="VITAMIN K-DEPENDENT GAMMA-CARBOXYLASE"/>
    <property type="match status" value="1"/>
</dbReference>
<evidence type="ECO:0000313" key="9">
    <source>
        <dbReference type="EMBL" id="MDT0605853.1"/>
    </source>
</evidence>
<evidence type="ECO:0000256" key="1">
    <source>
        <dbReference type="ARBA" id="ARBA00004127"/>
    </source>
</evidence>
<feature type="transmembrane region" description="Helical" evidence="7">
    <location>
        <begin position="88"/>
        <end position="104"/>
    </location>
</feature>
<feature type="domain" description="HTTM-like" evidence="8">
    <location>
        <begin position="7"/>
        <end position="266"/>
    </location>
</feature>
<feature type="transmembrane region" description="Helical" evidence="7">
    <location>
        <begin position="201"/>
        <end position="223"/>
    </location>
</feature>
<dbReference type="PANTHER" id="PTHR12639:SF7">
    <property type="entry name" value="HTTM DOMAIN-CONTAINING PROTEIN"/>
    <property type="match status" value="1"/>
</dbReference>
<keyword evidence="5" id="KW-1015">Disulfide bond</keyword>
<evidence type="ECO:0000256" key="6">
    <source>
        <dbReference type="ARBA" id="ARBA00023239"/>
    </source>
</evidence>
<feature type="transmembrane region" description="Helical" evidence="7">
    <location>
        <begin position="66"/>
        <end position="83"/>
    </location>
</feature>
<keyword evidence="4 7" id="KW-0472">Membrane</keyword>
<comment type="subcellular location">
    <subcellularLocation>
        <location evidence="1">Endomembrane system</location>
        <topology evidence="1">Multi-pass membrane protein</topology>
    </subcellularLocation>
</comment>
<accession>A0ABU3A7I0</accession>
<dbReference type="Pfam" id="PF22777">
    <property type="entry name" value="VKGC_lumenal_dom"/>
    <property type="match status" value="1"/>
</dbReference>
<dbReference type="InterPro" id="IPR011020">
    <property type="entry name" value="HTTM-like"/>
</dbReference>